<evidence type="ECO:0000313" key="2">
    <source>
        <dbReference type="Proteomes" id="UP000712600"/>
    </source>
</evidence>
<evidence type="ECO:0000313" key="1">
    <source>
        <dbReference type="EMBL" id="KAF3538998.1"/>
    </source>
</evidence>
<protein>
    <submittedName>
        <fullName evidence="1">Uncharacterized protein</fullName>
    </submittedName>
</protein>
<accession>A0A8S9QK36</accession>
<name>A0A8S9QK36_BRACR</name>
<dbReference type="EMBL" id="QGKX02001290">
    <property type="protein sequence ID" value="KAF3538998.1"/>
    <property type="molecule type" value="Genomic_DNA"/>
</dbReference>
<gene>
    <name evidence="1" type="ORF">F2Q69_00025489</name>
</gene>
<sequence length="194" mass="21580">MSRPFTLLCILENISEKGLVVVNLNKLKVCFNGSLLVAVVAVRGMALVESVNVFDVVVSTRSEVLKSKRFSIWSGLYGGLGWFGRSPSPVKIKGLCSPGVILSAASNCLSSGSDMRLSVLRITSVLASKDLKLLRFQLFPHSLYARSKWVLFVLRYGWSQWKCRLNAVQALRSLPTWFLVLWIGNIFKSTNKLP</sequence>
<proteinExistence type="predicted"/>
<reference evidence="1" key="1">
    <citation type="submission" date="2019-12" db="EMBL/GenBank/DDBJ databases">
        <title>Genome sequencing and annotation of Brassica cretica.</title>
        <authorList>
            <person name="Studholme D.J."/>
            <person name="Sarris P."/>
        </authorList>
    </citation>
    <scope>NUCLEOTIDE SEQUENCE</scope>
    <source>
        <strain evidence="1">PFS-109/04</strain>
        <tissue evidence="1">Leaf</tissue>
    </source>
</reference>
<dbReference type="Proteomes" id="UP000712600">
    <property type="component" value="Unassembled WGS sequence"/>
</dbReference>
<dbReference type="AlphaFoldDB" id="A0A8S9QK36"/>
<organism evidence="1 2">
    <name type="scientific">Brassica cretica</name>
    <name type="common">Mustard</name>
    <dbReference type="NCBI Taxonomy" id="69181"/>
    <lineage>
        <taxon>Eukaryota</taxon>
        <taxon>Viridiplantae</taxon>
        <taxon>Streptophyta</taxon>
        <taxon>Embryophyta</taxon>
        <taxon>Tracheophyta</taxon>
        <taxon>Spermatophyta</taxon>
        <taxon>Magnoliopsida</taxon>
        <taxon>eudicotyledons</taxon>
        <taxon>Gunneridae</taxon>
        <taxon>Pentapetalae</taxon>
        <taxon>rosids</taxon>
        <taxon>malvids</taxon>
        <taxon>Brassicales</taxon>
        <taxon>Brassicaceae</taxon>
        <taxon>Brassiceae</taxon>
        <taxon>Brassica</taxon>
    </lineage>
</organism>
<comment type="caution">
    <text evidence="1">The sequence shown here is derived from an EMBL/GenBank/DDBJ whole genome shotgun (WGS) entry which is preliminary data.</text>
</comment>